<name>A0AAP0L7N8_9MAGN</name>
<protein>
    <recommendedName>
        <fullName evidence="4">CST complex subunit CTC1</fullName>
    </recommendedName>
</protein>
<evidence type="ECO:0000313" key="11">
    <source>
        <dbReference type="Proteomes" id="UP001419268"/>
    </source>
</evidence>
<keyword evidence="9" id="KW-1133">Transmembrane helix</keyword>
<evidence type="ECO:0000256" key="1">
    <source>
        <dbReference type="ARBA" id="ARBA00004123"/>
    </source>
</evidence>
<keyword evidence="9" id="KW-0472">Membrane</keyword>
<evidence type="ECO:0000256" key="2">
    <source>
        <dbReference type="ARBA" id="ARBA00004574"/>
    </source>
</evidence>
<evidence type="ECO:0000256" key="7">
    <source>
        <dbReference type="ARBA" id="ARBA00023125"/>
    </source>
</evidence>
<accession>A0AAP0L7N8</accession>
<keyword evidence="6" id="KW-0779">Telomere</keyword>
<comment type="similarity">
    <text evidence="3">Belongs to the CTC1 family.</text>
</comment>
<evidence type="ECO:0000256" key="3">
    <source>
        <dbReference type="ARBA" id="ARBA00006332"/>
    </source>
</evidence>
<keyword evidence="8" id="KW-0539">Nucleus</keyword>
<evidence type="ECO:0000313" key="10">
    <source>
        <dbReference type="EMBL" id="KAK9165273.1"/>
    </source>
</evidence>
<comment type="caution">
    <text evidence="10">The sequence shown here is derived from an EMBL/GenBank/DDBJ whole genome shotgun (WGS) entry which is preliminary data.</text>
</comment>
<dbReference type="Proteomes" id="UP001419268">
    <property type="component" value="Unassembled WGS sequence"/>
</dbReference>
<dbReference type="PANTHER" id="PTHR14865:SF2">
    <property type="entry name" value="CST COMPLEX SUBUNIT CTC1"/>
    <property type="match status" value="1"/>
</dbReference>
<evidence type="ECO:0000256" key="6">
    <source>
        <dbReference type="ARBA" id="ARBA00022895"/>
    </source>
</evidence>
<dbReference type="EMBL" id="JBBNAG010000001">
    <property type="protein sequence ID" value="KAK9165273.1"/>
    <property type="molecule type" value="Genomic_DNA"/>
</dbReference>
<dbReference type="GO" id="GO:1990879">
    <property type="term" value="C:CST complex"/>
    <property type="evidence" value="ECO:0007669"/>
    <property type="project" value="TreeGrafter"/>
</dbReference>
<evidence type="ECO:0000256" key="9">
    <source>
        <dbReference type="SAM" id="Phobius"/>
    </source>
</evidence>
<evidence type="ECO:0000256" key="8">
    <source>
        <dbReference type="ARBA" id="ARBA00023242"/>
    </source>
</evidence>
<dbReference type="GO" id="GO:0010833">
    <property type="term" value="P:telomere maintenance via telomere lengthening"/>
    <property type="evidence" value="ECO:0007669"/>
    <property type="project" value="TreeGrafter"/>
</dbReference>
<evidence type="ECO:0000256" key="5">
    <source>
        <dbReference type="ARBA" id="ARBA00022454"/>
    </source>
</evidence>
<organism evidence="10 11">
    <name type="scientific">Stephania cephalantha</name>
    <dbReference type="NCBI Taxonomy" id="152367"/>
    <lineage>
        <taxon>Eukaryota</taxon>
        <taxon>Viridiplantae</taxon>
        <taxon>Streptophyta</taxon>
        <taxon>Embryophyta</taxon>
        <taxon>Tracheophyta</taxon>
        <taxon>Spermatophyta</taxon>
        <taxon>Magnoliopsida</taxon>
        <taxon>Ranunculales</taxon>
        <taxon>Menispermaceae</taxon>
        <taxon>Menispermoideae</taxon>
        <taxon>Cissampelideae</taxon>
        <taxon>Stephania</taxon>
    </lineage>
</organism>
<keyword evidence="5" id="KW-0158">Chromosome</keyword>
<dbReference type="InterPro" id="IPR028262">
    <property type="entry name" value="CTC1_plant"/>
</dbReference>
<dbReference type="GO" id="GO:0003697">
    <property type="term" value="F:single-stranded DNA binding"/>
    <property type="evidence" value="ECO:0007669"/>
    <property type="project" value="TreeGrafter"/>
</dbReference>
<keyword evidence="7" id="KW-0238">DNA-binding</keyword>
<keyword evidence="11" id="KW-1185">Reference proteome</keyword>
<comment type="subcellular location">
    <subcellularLocation>
        <location evidence="2">Chromosome</location>
        <location evidence="2">Telomere</location>
    </subcellularLocation>
    <subcellularLocation>
        <location evidence="1">Nucleus</location>
    </subcellularLocation>
</comment>
<keyword evidence="9" id="KW-0812">Transmembrane</keyword>
<dbReference type="GO" id="GO:0042162">
    <property type="term" value="F:telomeric DNA binding"/>
    <property type="evidence" value="ECO:0007669"/>
    <property type="project" value="TreeGrafter"/>
</dbReference>
<dbReference type="Pfam" id="PF15491">
    <property type="entry name" value="CTC1_2"/>
    <property type="match status" value="1"/>
</dbReference>
<dbReference type="GO" id="GO:0045740">
    <property type="term" value="P:positive regulation of DNA replication"/>
    <property type="evidence" value="ECO:0007669"/>
    <property type="project" value="TreeGrafter"/>
</dbReference>
<sequence>MLSQFKMEWTPRPILNATALLFSLCCIAAAELEVPIRNTQPSIYIYQFKHSLHILTLKLLIAHLISCNTVTFLNEILISILQELSSSSPNLFSYRGQCVLRCDIQLIGGRAHIIQKQFVPLKFELITSYSHTHTKQLSHPIRLVFVRCCIPTEPTKLDSRKSRKYKVSTVLRSLVKRQRIIDKVRVKHAIFNVSCLEKIGQELECIDRALDSHDLSETVLKVLGNFGCHLCGWRWLVRGQGQFGQTYKNAFLEFYTIQMWFCLLVLLVGNAVCIMGLKKKMVFIGEKHSCAMYVTTAKAALLTSVLIPKGLSQRGSKIRGCGELGSYSGIVTGVYMQGTVVELDEKVWLLLTDQLLAPPHALRIGAFVSITNVHFVHPKFSWTKILILGACFKTNISVKSFSPFISQFHVKSHEKSLLTSMLGSLAFSARLWVLLTISCFKKKFEGIFSEKRIFGSKNTEGLVQMYVKSYLPSCMFQQPHGVFMEFCQHNPRGCGFEPNYNPLKLVVPMSNFISHCEAIWETLLFQNQNDSRSTTSDDLHLCGEAPHRRFIRHIISSEELGICLVGNLQISPSSGRLQLIDASGSLDAVVPDMFSNCNAGILYEVRHFSVVIEGSMTEVGASSSMHTSEALSCRSIFGHSLPNGVIKPSAIFVHFYLGATASLNVHLHLPFIDRSDDSDGMKNGRFRLLLVTHKFPQTQNFLSDPSVNKSSLFAEAIVLPWDLSIPGEKCDTDGLGVFSDEIHEHLEHVRVRNYSEHLCKKRIKVASRHTATLVTELNDDITSPHEIQCSVLFRKFNDLRLARQGVLHRVVKKPIGQKAVLEFKPEVYVNFQLLKVGGYYIMKYCKDGFLDHIDDHCRVSFLTPVTSQTQLWSLSFSCDGVQSISGLLEDHSFIDSTRNDDVSFSSKNELFFQRCTSQSSENCSDVNLHLSADAMNLMNKDLELCDGEKPFAMSGHIADASTCIGNWISFGPSDPDCKLPQGNLISFCGDVVDVHDLNCCAVDISSRMTCDGSGISHDSRLFQGIFCGICIHISEYSHIVRLRGTLIKHAYPIGIGSGVHATFHRVLVIGRHELMLTPVSLVVINYVKEVCHDTRPLCTSPHYDLDILKDEFLEATSPRLFSELIQHFEKKPMLFCCRVVAIYILELEMLKKRFEILHPKKQSEEHVIDIPFASFILDDGSSSCCCWACSDVASRLLLLDKLVPPKDFYENNWSLMAGRSIRADRSASCHLYNILRKHNKITVKNHGSMFDSSQQDLVISVASDNFLSCSDENFLKFIILNACNGTILSMLKGHLMESSSIPRLEELTESDTAIKSMRNIWAVDVRSVDLQMEARSLIGELIR</sequence>
<dbReference type="InterPro" id="IPR042617">
    <property type="entry name" value="CTC1-like"/>
</dbReference>
<reference evidence="10 11" key="1">
    <citation type="submission" date="2024-01" db="EMBL/GenBank/DDBJ databases">
        <title>Genome assemblies of Stephania.</title>
        <authorList>
            <person name="Yang L."/>
        </authorList>
    </citation>
    <scope>NUCLEOTIDE SEQUENCE [LARGE SCALE GENOMIC DNA]</scope>
    <source>
        <strain evidence="10">JXDWG</strain>
        <tissue evidence="10">Leaf</tissue>
    </source>
</reference>
<gene>
    <name evidence="10" type="ORF">Scep_000464</name>
</gene>
<dbReference type="PANTHER" id="PTHR14865">
    <property type="entry name" value="CST COMPLEX SUBUNIT CTC1"/>
    <property type="match status" value="1"/>
</dbReference>
<feature type="transmembrane region" description="Helical" evidence="9">
    <location>
        <begin position="257"/>
        <end position="277"/>
    </location>
</feature>
<proteinExistence type="inferred from homology"/>
<evidence type="ECO:0000256" key="4">
    <source>
        <dbReference type="ARBA" id="ARBA00016175"/>
    </source>
</evidence>